<evidence type="ECO:0000313" key="8">
    <source>
        <dbReference type="EMBL" id="UNI18016.1"/>
    </source>
</evidence>
<dbReference type="InterPro" id="IPR008758">
    <property type="entry name" value="Peptidase_S28"/>
</dbReference>
<gene>
    <name evidence="8" type="ORF">JDV02_004317</name>
</gene>
<dbReference type="PANTHER" id="PTHR11010">
    <property type="entry name" value="PROTEASE S28 PRO-X CARBOXYPEPTIDASE-RELATED"/>
    <property type="match status" value="1"/>
</dbReference>
<evidence type="ECO:0000256" key="2">
    <source>
        <dbReference type="ARBA" id="ARBA00022670"/>
    </source>
</evidence>
<keyword evidence="5" id="KW-0325">Glycoprotein</keyword>
<dbReference type="OrthoDB" id="1735038at2759"/>
<evidence type="ECO:0008006" key="10">
    <source>
        <dbReference type="Google" id="ProtNLM"/>
    </source>
</evidence>
<evidence type="ECO:0000256" key="3">
    <source>
        <dbReference type="ARBA" id="ARBA00022729"/>
    </source>
</evidence>
<sequence length="569" mass="62520">MMLQGGLGALAAALLCIISAGPTATALRAPGLPYRLLAPGNSGARGPSRSAPGSGPTPLADSSRIKAYNFSVPVDHFHNSSRYEPHSNATFNLRYWLDTSNYKPGGPVIVLNSGESNSEARFDFLDHGIVPILTKATGGVGVVLEHRYYGTSYPTEDVTVENLRFLTTEQALADNAYFARHVRFPGLENVNLTAPGTPWIMYGGSYAGAIAAFTRKVYPDVYWGAISSSGVTVAVDVYWQYYEAARKYAPGDCSPTQQRLMKVVDSMLLSGDTAKADKVKDFFGLKELWNDEFASYMMGGVAGLQSTNWDPELDDASFGKWCATITSDSLLFQSTAFLKPEVQKAVSGAGYSGQDLKSLTTRMLNYIGFVKDSLKQLQGYCDGKGLRECLSDRFYPTDISIAADEYRSWVYQTCTEWGFFMSGEATPNNTLSMVSRALTYDYTTTLCRRLFNITTHPNVNAINKYGGYNFSYPRVALIDGAQDPWRAATPHAIGRPSRPSTTTQPFILVDWAVHHWDENGLRDPSHAPPGLPPKQIVDVQAEEVRFVKAWLQDFKNKKKRGVSGATSEL</sequence>
<feature type="region of interest" description="Disordered" evidence="6">
    <location>
        <begin position="40"/>
        <end position="60"/>
    </location>
</feature>
<keyword evidence="2" id="KW-0645">Protease</keyword>
<evidence type="ECO:0000313" key="9">
    <source>
        <dbReference type="Proteomes" id="UP000829364"/>
    </source>
</evidence>
<dbReference type="FunFam" id="3.40.50.1820:FF:000251">
    <property type="entry name" value="Extracelular serine carboxypeptidase, putative"/>
    <property type="match status" value="1"/>
</dbReference>
<dbReference type="RefSeq" id="XP_047841497.1">
    <property type="nucleotide sequence ID" value="XM_047985520.1"/>
</dbReference>
<comment type="similarity">
    <text evidence="1">Belongs to the peptidase S28 family.</text>
</comment>
<evidence type="ECO:0000256" key="6">
    <source>
        <dbReference type="SAM" id="MobiDB-lite"/>
    </source>
</evidence>
<dbReference type="GO" id="GO:0006508">
    <property type="term" value="P:proteolysis"/>
    <property type="evidence" value="ECO:0007669"/>
    <property type="project" value="UniProtKB-KW"/>
</dbReference>
<dbReference type="Proteomes" id="UP000829364">
    <property type="component" value="Chromosome 3"/>
</dbReference>
<dbReference type="AlphaFoldDB" id="A0A9Q8QFN5"/>
<keyword evidence="4" id="KW-0378">Hydrolase</keyword>
<evidence type="ECO:0000256" key="7">
    <source>
        <dbReference type="SAM" id="SignalP"/>
    </source>
</evidence>
<dbReference type="EMBL" id="CP086356">
    <property type="protein sequence ID" value="UNI18016.1"/>
    <property type="molecule type" value="Genomic_DNA"/>
</dbReference>
<proteinExistence type="inferred from homology"/>
<dbReference type="GeneID" id="72066272"/>
<evidence type="ECO:0000256" key="5">
    <source>
        <dbReference type="ARBA" id="ARBA00023180"/>
    </source>
</evidence>
<dbReference type="InterPro" id="IPR029058">
    <property type="entry name" value="AB_hydrolase_fold"/>
</dbReference>
<evidence type="ECO:0000256" key="1">
    <source>
        <dbReference type="ARBA" id="ARBA00011079"/>
    </source>
</evidence>
<feature type="signal peptide" evidence="7">
    <location>
        <begin position="1"/>
        <end position="26"/>
    </location>
</feature>
<accession>A0A9Q8QFN5</accession>
<evidence type="ECO:0000256" key="4">
    <source>
        <dbReference type="ARBA" id="ARBA00022801"/>
    </source>
</evidence>
<keyword evidence="3 7" id="KW-0732">Signal</keyword>
<dbReference type="PANTHER" id="PTHR11010:SF117">
    <property type="entry name" value="SERINE PROTEASE 16"/>
    <property type="match status" value="1"/>
</dbReference>
<organism evidence="8 9">
    <name type="scientific">Purpureocillium takamizusanense</name>
    <dbReference type="NCBI Taxonomy" id="2060973"/>
    <lineage>
        <taxon>Eukaryota</taxon>
        <taxon>Fungi</taxon>
        <taxon>Dikarya</taxon>
        <taxon>Ascomycota</taxon>
        <taxon>Pezizomycotina</taxon>
        <taxon>Sordariomycetes</taxon>
        <taxon>Hypocreomycetidae</taxon>
        <taxon>Hypocreales</taxon>
        <taxon>Ophiocordycipitaceae</taxon>
        <taxon>Purpureocillium</taxon>
    </lineage>
</organism>
<dbReference type="GO" id="GO:0070008">
    <property type="term" value="F:serine-type exopeptidase activity"/>
    <property type="evidence" value="ECO:0007669"/>
    <property type="project" value="InterPro"/>
</dbReference>
<dbReference type="Gene3D" id="3.40.50.1820">
    <property type="entry name" value="alpha/beta hydrolase"/>
    <property type="match status" value="2"/>
</dbReference>
<dbReference type="GO" id="GO:0008239">
    <property type="term" value="F:dipeptidyl-peptidase activity"/>
    <property type="evidence" value="ECO:0007669"/>
    <property type="project" value="TreeGrafter"/>
</dbReference>
<reference evidence="8" key="1">
    <citation type="submission" date="2021-11" db="EMBL/GenBank/DDBJ databases">
        <title>Purpureocillium_takamizusanense_genome.</title>
        <authorList>
            <person name="Nguyen N.-H."/>
        </authorList>
    </citation>
    <scope>NUCLEOTIDE SEQUENCE</scope>
    <source>
        <strain evidence="8">PT3</strain>
    </source>
</reference>
<dbReference type="SUPFAM" id="SSF53474">
    <property type="entry name" value="alpha/beta-Hydrolases"/>
    <property type="match status" value="1"/>
</dbReference>
<name>A0A9Q8QFN5_9HYPO</name>
<keyword evidence="9" id="KW-1185">Reference proteome</keyword>
<feature type="chain" id="PRO_5040489402" description="Extracelular serine carboxypeptidase" evidence="7">
    <location>
        <begin position="27"/>
        <end position="569"/>
    </location>
</feature>
<dbReference type="Pfam" id="PF05577">
    <property type="entry name" value="Peptidase_S28"/>
    <property type="match status" value="2"/>
</dbReference>
<dbReference type="KEGG" id="ptkz:JDV02_004317"/>
<protein>
    <recommendedName>
        <fullName evidence="10">Extracelular serine carboxypeptidase</fullName>
    </recommendedName>
</protein>